<proteinExistence type="predicted"/>
<accession>A0A2K3NWX6</accession>
<dbReference type="Proteomes" id="UP000236291">
    <property type="component" value="Unassembled WGS sequence"/>
</dbReference>
<protein>
    <submittedName>
        <fullName evidence="1">Uncharacterized protein</fullName>
    </submittedName>
</protein>
<dbReference type="ExpressionAtlas" id="A0A2K3NWX6">
    <property type="expression patterns" value="baseline"/>
</dbReference>
<dbReference type="Pfam" id="PF14223">
    <property type="entry name" value="Retrotran_gag_2"/>
    <property type="match status" value="1"/>
</dbReference>
<dbReference type="PANTHER" id="PTHR47592">
    <property type="entry name" value="PBF68 PROTEIN"/>
    <property type="match status" value="1"/>
</dbReference>
<sequence>MYDGIQVRLTFGSCIVCCHLVVCPDCICQQTIHGLASRELRESKSGLPNVKPDQTKERVFSYVHDVTSALTAAEPYEVEVDPKLVEQWKHANKVAKEIWDNMNNKYTVEDATKQKFVGGNYLRRWQMTGNKEIKAQINEYHKLLEELKAKKINLPEFVVGTLVEKLPSSWNDYKQQLKHKHGQMSLADLIKHIIIEDTNKKECDAA</sequence>
<dbReference type="EMBL" id="ASHM01001945">
    <property type="protein sequence ID" value="PNY07541.1"/>
    <property type="molecule type" value="Genomic_DNA"/>
</dbReference>
<dbReference type="AlphaFoldDB" id="A0A2K3NWX6"/>
<gene>
    <name evidence="1" type="ORF">L195_g004040</name>
</gene>
<evidence type="ECO:0000313" key="2">
    <source>
        <dbReference type="Proteomes" id="UP000236291"/>
    </source>
</evidence>
<evidence type="ECO:0000313" key="1">
    <source>
        <dbReference type="EMBL" id="PNY07541.1"/>
    </source>
</evidence>
<reference evidence="1 2" key="1">
    <citation type="journal article" date="2014" name="Am. J. Bot.">
        <title>Genome assembly and annotation for red clover (Trifolium pratense; Fabaceae).</title>
        <authorList>
            <person name="Istvanek J."/>
            <person name="Jaros M."/>
            <person name="Krenek A."/>
            <person name="Repkova J."/>
        </authorList>
    </citation>
    <scope>NUCLEOTIDE SEQUENCE [LARGE SCALE GENOMIC DNA]</scope>
    <source>
        <strain evidence="2">cv. Tatra</strain>
        <tissue evidence="1">Young leaves</tissue>
    </source>
</reference>
<organism evidence="1 2">
    <name type="scientific">Trifolium pratense</name>
    <name type="common">Red clover</name>
    <dbReference type="NCBI Taxonomy" id="57577"/>
    <lineage>
        <taxon>Eukaryota</taxon>
        <taxon>Viridiplantae</taxon>
        <taxon>Streptophyta</taxon>
        <taxon>Embryophyta</taxon>
        <taxon>Tracheophyta</taxon>
        <taxon>Spermatophyta</taxon>
        <taxon>Magnoliopsida</taxon>
        <taxon>eudicotyledons</taxon>
        <taxon>Gunneridae</taxon>
        <taxon>Pentapetalae</taxon>
        <taxon>rosids</taxon>
        <taxon>fabids</taxon>
        <taxon>Fabales</taxon>
        <taxon>Fabaceae</taxon>
        <taxon>Papilionoideae</taxon>
        <taxon>50 kb inversion clade</taxon>
        <taxon>NPAAA clade</taxon>
        <taxon>Hologalegina</taxon>
        <taxon>IRL clade</taxon>
        <taxon>Trifolieae</taxon>
        <taxon>Trifolium</taxon>
    </lineage>
</organism>
<reference evidence="1 2" key="2">
    <citation type="journal article" date="2017" name="Front. Plant Sci.">
        <title>Gene Classification and Mining of Molecular Markers Useful in Red Clover (Trifolium pratense) Breeding.</title>
        <authorList>
            <person name="Istvanek J."/>
            <person name="Dluhosova J."/>
            <person name="Dluhos P."/>
            <person name="Patkova L."/>
            <person name="Nedelnik J."/>
            <person name="Repkova J."/>
        </authorList>
    </citation>
    <scope>NUCLEOTIDE SEQUENCE [LARGE SCALE GENOMIC DNA]</scope>
    <source>
        <strain evidence="2">cv. Tatra</strain>
        <tissue evidence="1">Young leaves</tissue>
    </source>
</reference>
<comment type="caution">
    <text evidence="1">The sequence shown here is derived from an EMBL/GenBank/DDBJ whole genome shotgun (WGS) entry which is preliminary data.</text>
</comment>
<dbReference type="PANTHER" id="PTHR47592:SF27">
    <property type="entry name" value="OS08G0421700 PROTEIN"/>
    <property type="match status" value="1"/>
</dbReference>
<name>A0A2K3NWX6_TRIPR</name>